<feature type="transmembrane region" description="Helical" evidence="1">
    <location>
        <begin position="62"/>
        <end position="84"/>
    </location>
</feature>
<proteinExistence type="predicted"/>
<evidence type="ECO:0000313" key="3">
    <source>
        <dbReference type="EMBL" id="QAA77148.1"/>
    </source>
</evidence>
<reference evidence="4" key="1">
    <citation type="submission" date="2018-12" db="EMBL/GenBank/DDBJ databases">
        <title>Complete genome sequence of an uncultured bacterium of the candidate phylum Bipolaricaulota.</title>
        <authorList>
            <person name="Kadnikov V.V."/>
            <person name="Mardanov A.V."/>
            <person name="Beletsky A.V."/>
            <person name="Frank Y.A."/>
            <person name="Karnachuk O.V."/>
            <person name="Ravin N.V."/>
        </authorList>
    </citation>
    <scope>NUCLEOTIDE SEQUENCE [LARGE SCALE GENOMIC DNA]</scope>
</reference>
<sequence>MKRSLICALLLTVGLSLIPAWGSDAGSAGKLGVGASFNLALGTPVFDLFYELPMGDNSATRFTLGILAFAQGAMAFSVDASFLITPALEGFKPYFGGGVGGIVVAAGGLGGVANISLTVNGIAGAYFALSNTFGIYGQLRLLGVINLANMQITALLMPGVGLYVMF</sequence>
<evidence type="ECO:0000256" key="2">
    <source>
        <dbReference type="SAM" id="SignalP"/>
    </source>
</evidence>
<keyword evidence="2" id="KW-0732">Signal</keyword>
<organism evidence="3 4">
    <name type="scientific">Bipolaricaulis sibiricus</name>
    <dbReference type="NCBI Taxonomy" id="2501609"/>
    <lineage>
        <taxon>Bacteria</taxon>
        <taxon>Candidatus Bipolaricaulota</taxon>
        <taxon>Candidatus Bipolaricaulia</taxon>
        <taxon>Candidatus Bipolaricaulales</taxon>
        <taxon>Candidatus Bipolaricaulaceae</taxon>
        <taxon>Candidatus Bipolaricaulis</taxon>
    </lineage>
</organism>
<protein>
    <submittedName>
        <fullName evidence="3">Uncharacterized protein</fullName>
    </submittedName>
</protein>
<dbReference type="AlphaFoldDB" id="A0A410FW30"/>
<gene>
    <name evidence="3" type="ORF">BIP78_1382</name>
</gene>
<feature type="transmembrane region" description="Helical" evidence="1">
    <location>
        <begin position="104"/>
        <end position="129"/>
    </location>
</feature>
<feature type="transmembrane region" description="Helical" evidence="1">
    <location>
        <begin position="32"/>
        <end position="50"/>
    </location>
</feature>
<evidence type="ECO:0000313" key="4">
    <source>
        <dbReference type="Proteomes" id="UP000287233"/>
    </source>
</evidence>
<evidence type="ECO:0000256" key="1">
    <source>
        <dbReference type="SAM" id="Phobius"/>
    </source>
</evidence>
<name>A0A410FW30_BIPS1</name>
<dbReference type="Proteomes" id="UP000287233">
    <property type="component" value="Chromosome"/>
</dbReference>
<dbReference type="EMBL" id="CP034928">
    <property type="protein sequence ID" value="QAA77148.1"/>
    <property type="molecule type" value="Genomic_DNA"/>
</dbReference>
<keyword evidence="1" id="KW-0812">Transmembrane</keyword>
<keyword evidence="1" id="KW-0472">Membrane</keyword>
<accession>A0A410FW30</accession>
<feature type="chain" id="PRO_5019046100" evidence="2">
    <location>
        <begin position="23"/>
        <end position="166"/>
    </location>
</feature>
<keyword evidence="1" id="KW-1133">Transmembrane helix</keyword>
<feature type="signal peptide" evidence="2">
    <location>
        <begin position="1"/>
        <end position="22"/>
    </location>
</feature>
<dbReference type="KEGG" id="bih:BIP78_1382"/>
<feature type="transmembrane region" description="Helical" evidence="1">
    <location>
        <begin position="141"/>
        <end position="165"/>
    </location>
</feature>